<evidence type="ECO:0008006" key="3">
    <source>
        <dbReference type="Google" id="ProtNLM"/>
    </source>
</evidence>
<evidence type="ECO:0000313" key="1">
    <source>
        <dbReference type="EMBL" id="MVB11353.1"/>
    </source>
</evidence>
<name>A0A6N8I1E4_9FIRM</name>
<proteinExistence type="predicted"/>
<organism evidence="1 2">
    <name type="scientific">Caproicibacter fermentans</name>
    <dbReference type="NCBI Taxonomy" id="2576756"/>
    <lineage>
        <taxon>Bacteria</taxon>
        <taxon>Bacillati</taxon>
        <taxon>Bacillota</taxon>
        <taxon>Clostridia</taxon>
        <taxon>Eubacteriales</taxon>
        <taxon>Acutalibacteraceae</taxon>
        <taxon>Caproicibacter</taxon>
    </lineage>
</organism>
<dbReference type="RefSeq" id="WP_156990600.1">
    <property type="nucleotide sequence ID" value="NZ_VWXL01000053.1"/>
</dbReference>
<dbReference type="AlphaFoldDB" id="A0A6N8I1E4"/>
<reference evidence="1 2" key="1">
    <citation type="submission" date="2019-09" db="EMBL/GenBank/DDBJ databases">
        <title>Genome sequence of Clostridium sp. EA1.</title>
        <authorList>
            <person name="Poehlein A."/>
            <person name="Bengelsdorf F.R."/>
            <person name="Daniel R."/>
        </authorList>
    </citation>
    <scope>NUCLEOTIDE SEQUENCE [LARGE SCALE GENOMIC DNA]</scope>
    <source>
        <strain evidence="1 2">EA1</strain>
    </source>
</reference>
<dbReference type="Proteomes" id="UP000469440">
    <property type="component" value="Unassembled WGS sequence"/>
</dbReference>
<gene>
    <name evidence="1" type="ORF">CAFE_20670</name>
</gene>
<protein>
    <recommendedName>
        <fullName evidence="3">DNA-binding protein</fullName>
    </recommendedName>
</protein>
<comment type="caution">
    <text evidence="1">The sequence shown here is derived from an EMBL/GenBank/DDBJ whole genome shotgun (WGS) entry which is preliminary data.</text>
</comment>
<dbReference type="EMBL" id="VWXL01000053">
    <property type="protein sequence ID" value="MVB11353.1"/>
    <property type="molecule type" value="Genomic_DNA"/>
</dbReference>
<dbReference type="OrthoDB" id="1863465at2"/>
<accession>A0A6N8I1E4</accession>
<keyword evidence="2" id="KW-1185">Reference proteome</keyword>
<evidence type="ECO:0000313" key="2">
    <source>
        <dbReference type="Proteomes" id="UP000469440"/>
    </source>
</evidence>
<sequence>MQTLDDIEQIQKNMLSIMDVREYLNADANTFRYQAREDKKNHTDSFGFPVIIIGNRIKIPKEPFLKFMRG</sequence>